<protein>
    <submittedName>
        <fullName evidence="2">Uncharacterized protein</fullName>
    </submittedName>
</protein>
<feature type="chain" id="PRO_5047450071" evidence="1">
    <location>
        <begin position="23"/>
        <end position="123"/>
    </location>
</feature>
<geneLocation type="plasmid" evidence="2">
    <name>unnamed</name>
</geneLocation>
<accession>A0ABT0CT32</accession>
<gene>
    <name evidence="2" type="ORF">MKI86_21750</name>
</gene>
<feature type="signal peptide" evidence="1">
    <location>
        <begin position="1"/>
        <end position="22"/>
    </location>
</feature>
<evidence type="ECO:0000256" key="1">
    <source>
        <dbReference type="SAM" id="SignalP"/>
    </source>
</evidence>
<evidence type="ECO:0000313" key="2">
    <source>
        <dbReference type="EMBL" id="MCJ8151771.1"/>
    </source>
</evidence>
<organism evidence="2 3">
    <name type="scientific">Shinella sedimenti</name>
    <dbReference type="NCBI Taxonomy" id="2919913"/>
    <lineage>
        <taxon>Bacteria</taxon>
        <taxon>Pseudomonadati</taxon>
        <taxon>Pseudomonadota</taxon>
        <taxon>Alphaproteobacteria</taxon>
        <taxon>Hyphomicrobiales</taxon>
        <taxon>Rhizobiaceae</taxon>
        <taxon>Shinella</taxon>
    </lineage>
</organism>
<proteinExistence type="predicted"/>
<comment type="caution">
    <text evidence="2">The sequence shown here is derived from an EMBL/GenBank/DDBJ whole genome shotgun (WGS) entry which is preliminary data.</text>
</comment>
<keyword evidence="2" id="KW-0614">Plasmid</keyword>
<dbReference type="RefSeq" id="WP_241605269.1">
    <property type="nucleotide sequence ID" value="NZ_JAKVIN010000011.1"/>
</dbReference>
<sequence length="123" mass="13379">MSGVRFLLTGLIMLCIAAPLRATEIEPINGRFSVGRTGIMCTTQPCPWLGIVELDNPGHDPLRPLWANVEMPKLRASHEDAARIAAAWEAHECLVVDGSFYTDAADIEGLPVLRVRSIIGNCP</sequence>
<name>A0ABT0CT32_9HYPH</name>
<reference evidence="2 3" key="1">
    <citation type="submission" date="2022-02" db="EMBL/GenBank/DDBJ databases">
        <title>Shinella B3.7 sp. nov., isolated from Sediment (Zhairuo Island).</title>
        <authorList>
            <person name="Chen G."/>
        </authorList>
    </citation>
    <scope>NUCLEOTIDE SEQUENCE [LARGE SCALE GENOMIC DNA]</scope>
    <source>
        <strain evidence="2 3">B3.7</strain>
        <plasmid evidence="2">unnamed</plasmid>
    </source>
</reference>
<dbReference type="EMBL" id="JAKVIN010000011">
    <property type="protein sequence ID" value="MCJ8151771.1"/>
    <property type="molecule type" value="Genomic_DNA"/>
</dbReference>
<keyword evidence="3" id="KW-1185">Reference proteome</keyword>
<keyword evidence="1" id="KW-0732">Signal</keyword>
<dbReference type="Proteomes" id="UP001201844">
    <property type="component" value="Unassembled WGS sequence"/>
</dbReference>
<evidence type="ECO:0000313" key="3">
    <source>
        <dbReference type="Proteomes" id="UP001201844"/>
    </source>
</evidence>